<keyword evidence="4" id="KW-0648">Protein biosynthesis</keyword>
<feature type="binding site" evidence="4">
    <location>
        <position position="134"/>
    </location>
    <ligand>
        <name>Fe cation</name>
        <dbReference type="ChEBI" id="CHEBI:24875"/>
    </ligand>
</feature>
<dbReference type="InterPro" id="IPR036821">
    <property type="entry name" value="Peptide_deformylase_sf"/>
</dbReference>
<dbReference type="GO" id="GO:0042586">
    <property type="term" value="F:peptide deformylase activity"/>
    <property type="evidence" value="ECO:0007669"/>
    <property type="project" value="UniProtKB-EC"/>
</dbReference>
<accession>A0ABY4I3V4</accession>
<gene>
    <name evidence="4 5" type="primary">def</name>
    <name evidence="5" type="ORF">MYF79_04500</name>
</gene>
<dbReference type="NCBIfam" id="TIGR00079">
    <property type="entry name" value="pept_deformyl"/>
    <property type="match status" value="1"/>
</dbReference>
<dbReference type="Proteomes" id="UP000830198">
    <property type="component" value="Chromosome"/>
</dbReference>
<dbReference type="EMBL" id="CP095855">
    <property type="protein sequence ID" value="UPK70555.1"/>
    <property type="molecule type" value="Genomic_DNA"/>
</dbReference>
<dbReference type="EC" id="3.5.1.88" evidence="4"/>
<keyword evidence="6" id="KW-1185">Reference proteome</keyword>
<comment type="similarity">
    <text evidence="1 4">Belongs to the polypeptide deformylase family.</text>
</comment>
<keyword evidence="4" id="KW-0408">Iron</keyword>
<protein>
    <recommendedName>
        <fullName evidence="4">Peptide deformylase</fullName>
        <shortName evidence="4">PDF</shortName>
        <ecNumber evidence="4">3.5.1.88</ecNumber>
    </recommendedName>
    <alternativeName>
        <fullName evidence="4">Polypeptide deformylase</fullName>
    </alternativeName>
</protein>
<sequence length="180" mass="20436">MVRPILAYGAPGLRQPTREVSRDTPGLQQLINDMWQTLDNAGGVGLAAPQIGQALRMFLVDNREAVYHIRKVFINASIVEYSSTVCTEEEGCLSIPGFAVPVTRPDSITIRYQDEIFQTMTATFHGMAARIIQHEYDHVEGILYLDRLPSLSRTLLRRKLQEISRGRFRPSYPMQFPLRS</sequence>
<evidence type="ECO:0000256" key="4">
    <source>
        <dbReference type="HAMAP-Rule" id="MF_00163"/>
    </source>
</evidence>
<feature type="binding site" evidence="4">
    <location>
        <position position="92"/>
    </location>
    <ligand>
        <name>Fe cation</name>
        <dbReference type="ChEBI" id="CHEBI:24875"/>
    </ligand>
</feature>
<dbReference type="RefSeq" id="WP_247812752.1">
    <property type="nucleotide sequence ID" value="NZ_CP095855.1"/>
</dbReference>
<dbReference type="NCBIfam" id="NF001159">
    <property type="entry name" value="PRK00150.1-3"/>
    <property type="match status" value="1"/>
</dbReference>
<keyword evidence="3 4" id="KW-0378">Hydrolase</keyword>
<dbReference type="PRINTS" id="PR01576">
    <property type="entry name" value="PDEFORMYLASE"/>
</dbReference>
<dbReference type="HAMAP" id="MF_00163">
    <property type="entry name" value="Pep_deformylase"/>
    <property type="match status" value="1"/>
</dbReference>
<dbReference type="Pfam" id="PF01327">
    <property type="entry name" value="Pep_deformylase"/>
    <property type="match status" value="1"/>
</dbReference>
<dbReference type="PANTHER" id="PTHR10458">
    <property type="entry name" value="PEPTIDE DEFORMYLASE"/>
    <property type="match status" value="1"/>
</dbReference>
<dbReference type="PANTHER" id="PTHR10458:SF22">
    <property type="entry name" value="PEPTIDE DEFORMYLASE"/>
    <property type="match status" value="1"/>
</dbReference>
<dbReference type="SUPFAM" id="SSF56420">
    <property type="entry name" value="Peptide deformylase"/>
    <property type="match status" value="1"/>
</dbReference>
<proteinExistence type="inferred from homology"/>
<dbReference type="CDD" id="cd00487">
    <property type="entry name" value="Pep_deformylase"/>
    <property type="match status" value="1"/>
</dbReference>
<evidence type="ECO:0000313" key="6">
    <source>
        <dbReference type="Proteomes" id="UP000830198"/>
    </source>
</evidence>
<evidence type="ECO:0000256" key="3">
    <source>
        <dbReference type="ARBA" id="ARBA00022801"/>
    </source>
</evidence>
<dbReference type="Gene3D" id="3.90.45.10">
    <property type="entry name" value="Peptide deformylase"/>
    <property type="match status" value="1"/>
</dbReference>
<comment type="function">
    <text evidence="4">Removes the formyl group from the N-terminal Met of newly synthesized proteins. Requires at least a dipeptide for an efficient rate of reaction. N-terminal L-methionine is a prerequisite for activity but the enzyme has broad specificity at other positions.</text>
</comment>
<evidence type="ECO:0000313" key="5">
    <source>
        <dbReference type="EMBL" id="UPK70555.1"/>
    </source>
</evidence>
<organism evidence="5 6">
    <name type="scientific">Chitinophaga filiformis</name>
    <name type="common">Myxococcus filiformis</name>
    <name type="synonym">Flexibacter filiformis</name>
    <dbReference type="NCBI Taxonomy" id="104663"/>
    <lineage>
        <taxon>Bacteria</taxon>
        <taxon>Pseudomonadati</taxon>
        <taxon>Bacteroidota</taxon>
        <taxon>Chitinophagia</taxon>
        <taxon>Chitinophagales</taxon>
        <taxon>Chitinophagaceae</taxon>
        <taxon>Chitinophaga</taxon>
    </lineage>
</organism>
<name>A0ABY4I3V4_CHIFI</name>
<feature type="active site" evidence="4">
    <location>
        <position position="135"/>
    </location>
</feature>
<comment type="cofactor">
    <cofactor evidence="4">
        <name>Fe(2+)</name>
        <dbReference type="ChEBI" id="CHEBI:29033"/>
    </cofactor>
    <text evidence="4">Binds 1 Fe(2+) ion.</text>
</comment>
<comment type="catalytic activity">
    <reaction evidence="4">
        <text>N-terminal N-formyl-L-methionyl-[peptide] + H2O = N-terminal L-methionyl-[peptide] + formate</text>
        <dbReference type="Rhea" id="RHEA:24420"/>
        <dbReference type="Rhea" id="RHEA-COMP:10639"/>
        <dbReference type="Rhea" id="RHEA-COMP:10640"/>
        <dbReference type="ChEBI" id="CHEBI:15377"/>
        <dbReference type="ChEBI" id="CHEBI:15740"/>
        <dbReference type="ChEBI" id="CHEBI:49298"/>
        <dbReference type="ChEBI" id="CHEBI:64731"/>
        <dbReference type="EC" id="3.5.1.88"/>
    </reaction>
</comment>
<dbReference type="InterPro" id="IPR023635">
    <property type="entry name" value="Peptide_deformylase"/>
</dbReference>
<evidence type="ECO:0000256" key="1">
    <source>
        <dbReference type="ARBA" id="ARBA00010759"/>
    </source>
</evidence>
<keyword evidence="2 4" id="KW-0479">Metal-binding</keyword>
<evidence type="ECO:0000256" key="2">
    <source>
        <dbReference type="ARBA" id="ARBA00022723"/>
    </source>
</evidence>
<feature type="binding site" evidence="4">
    <location>
        <position position="138"/>
    </location>
    <ligand>
        <name>Fe cation</name>
        <dbReference type="ChEBI" id="CHEBI:24875"/>
    </ligand>
</feature>
<reference evidence="5 6" key="1">
    <citation type="submission" date="2022-04" db="EMBL/GenBank/DDBJ databases">
        <title>The arsenic-methylating capacity of Chitinophaga filiformis YT5 during chitin decomposition.</title>
        <authorList>
            <person name="Chen G."/>
            <person name="Liang Y."/>
        </authorList>
    </citation>
    <scope>NUCLEOTIDE SEQUENCE [LARGE SCALE GENOMIC DNA]</scope>
    <source>
        <strain evidence="5 6">YT5</strain>
    </source>
</reference>
<dbReference type="PIRSF" id="PIRSF004749">
    <property type="entry name" value="Pep_def"/>
    <property type="match status" value="1"/>
</dbReference>